<protein>
    <submittedName>
        <fullName evidence="2">Uncharacterized protein</fullName>
    </submittedName>
</protein>
<dbReference type="EMBL" id="OW240917">
    <property type="protein sequence ID" value="CAH2301891.1"/>
    <property type="molecule type" value="Genomic_DNA"/>
</dbReference>
<reference evidence="2" key="1">
    <citation type="submission" date="2022-03" db="EMBL/GenBank/DDBJ databases">
        <authorList>
            <person name="Alioto T."/>
            <person name="Alioto T."/>
            <person name="Gomez Garrido J."/>
        </authorList>
    </citation>
    <scope>NUCLEOTIDE SEQUENCE</scope>
</reference>
<feature type="non-terminal residue" evidence="2">
    <location>
        <position position="102"/>
    </location>
</feature>
<evidence type="ECO:0000313" key="3">
    <source>
        <dbReference type="Proteomes" id="UP001295444"/>
    </source>
</evidence>
<dbReference type="Proteomes" id="UP001295444">
    <property type="component" value="Chromosome 06"/>
</dbReference>
<feature type="region of interest" description="Disordered" evidence="1">
    <location>
        <begin position="1"/>
        <end position="39"/>
    </location>
</feature>
<evidence type="ECO:0000256" key="1">
    <source>
        <dbReference type="SAM" id="MobiDB-lite"/>
    </source>
</evidence>
<name>A0AAD1SM72_PELCU</name>
<keyword evidence="3" id="KW-1185">Reference proteome</keyword>
<sequence>GRPSLSQEAHESGADTDDSEAPDKETTNYPKKQEPLTKTDLHQMLLAASADIKAHTATELEPHISGLKGDPETLNNRTTQAEANITLIKANTTQRSQDIYYL</sequence>
<feature type="compositionally biased region" description="Basic and acidic residues" evidence="1">
    <location>
        <begin position="21"/>
        <end position="39"/>
    </location>
</feature>
<dbReference type="AlphaFoldDB" id="A0AAD1SM72"/>
<accession>A0AAD1SM72</accession>
<evidence type="ECO:0000313" key="2">
    <source>
        <dbReference type="EMBL" id="CAH2301891.1"/>
    </source>
</evidence>
<feature type="non-terminal residue" evidence="2">
    <location>
        <position position="1"/>
    </location>
</feature>
<organism evidence="2 3">
    <name type="scientific">Pelobates cultripes</name>
    <name type="common">Western spadefoot toad</name>
    <dbReference type="NCBI Taxonomy" id="61616"/>
    <lineage>
        <taxon>Eukaryota</taxon>
        <taxon>Metazoa</taxon>
        <taxon>Chordata</taxon>
        <taxon>Craniata</taxon>
        <taxon>Vertebrata</taxon>
        <taxon>Euteleostomi</taxon>
        <taxon>Amphibia</taxon>
        <taxon>Batrachia</taxon>
        <taxon>Anura</taxon>
        <taxon>Pelobatoidea</taxon>
        <taxon>Pelobatidae</taxon>
        <taxon>Pelobates</taxon>
    </lineage>
</organism>
<proteinExistence type="predicted"/>
<gene>
    <name evidence="2" type="ORF">PECUL_23A030872</name>
</gene>